<dbReference type="GO" id="GO:0046872">
    <property type="term" value="F:metal ion binding"/>
    <property type="evidence" value="ECO:0007669"/>
    <property type="project" value="UniProtKB-KW"/>
</dbReference>
<dbReference type="InterPro" id="IPR003780">
    <property type="entry name" value="COX15/CtaA_fam"/>
</dbReference>
<dbReference type="PANTHER" id="PTHR35457">
    <property type="entry name" value="HEME A SYNTHASE"/>
    <property type="match status" value="1"/>
</dbReference>
<keyword evidence="2" id="KW-1003">Cell membrane</keyword>
<name>A0A1X7LSW5_9BACL</name>
<evidence type="ECO:0000256" key="3">
    <source>
        <dbReference type="ARBA" id="ARBA00022692"/>
    </source>
</evidence>
<feature type="transmembrane region" description="Helical" evidence="12">
    <location>
        <begin position="227"/>
        <end position="248"/>
    </location>
</feature>
<proteinExistence type="predicted"/>
<dbReference type="AlphaFoldDB" id="A0A1X7LSW5"/>
<keyword evidence="14" id="KW-1185">Reference proteome</keyword>
<keyword evidence="4" id="KW-0479">Metal-binding</keyword>
<comment type="subcellular location">
    <subcellularLocation>
        <location evidence="1">Membrane</location>
        <topology evidence="1">Multi-pass membrane protein</topology>
    </subcellularLocation>
</comment>
<dbReference type="GO" id="GO:0006784">
    <property type="term" value="P:heme A biosynthetic process"/>
    <property type="evidence" value="ECO:0007669"/>
    <property type="project" value="InterPro"/>
</dbReference>
<dbReference type="PANTHER" id="PTHR35457:SF1">
    <property type="entry name" value="HEME A SYNTHASE"/>
    <property type="match status" value="1"/>
</dbReference>
<evidence type="ECO:0000256" key="7">
    <source>
        <dbReference type="ARBA" id="ARBA00023004"/>
    </source>
</evidence>
<evidence type="ECO:0000256" key="10">
    <source>
        <dbReference type="ARBA" id="ARBA00023157"/>
    </source>
</evidence>
<protein>
    <submittedName>
        <fullName evidence="13">Cytochrome c oxidase assembly protein subunit 15</fullName>
    </submittedName>
</protein>
<feature type="transmembrane region" description="Helical" evidence="12">
    <location>
        <begin position="260"/>
        <end position="282"/>
    </location>
</feature>
<organism evidence="13 14">
    <name type="scientific">Paenibacillus aquistagni</name>
    <dbReference type="NCBI Taxonomy" id="1852522"/>
    <lineage>
        <taxon>Bacteria</taxon>
        <taxon>Bacillati</taxon>
        <taxon>Bacillota</taxon>
        <taxon>Bacilli</taxon>
        <taxon>Bacillales</taxon>
        <taxon>Paenibacillaceae</taxon>
        <taxon>Paenibacillus</taxon>
    </lineage>
</organism>
<evidence type="ECO:0000256" key="9">
    <source>
        <dbReference type="ARBA" id="ARBA00023136"/>
    </source>
</evidence>
<evidence type="ECO:0000256" key="11">
    <source>
        <dbReference type="ARBA" id="ARBA00023444"/>
    </source>
</evidence>
<keyword evidence="9 12" id="KW-0472">Membrane</keyword>
<evidence type="ECO:0000256" key="6">
    <source>
        <dbReference type="ARBA" id="ARBA00023002"/>
    </source>
</evidence>
<gene>
    <name evidence="13" type="ORF">SAMN06295960_4305</name>
</gene>
<feature type="transmembrane region" description="Helical" evidence="12">
    <location>
        <begin position="288"/>
        <end position="311"/>
    </location>
</feature>
<evidence type="ECO:0000256" key="1">
    <source>
        <dbReference type="ARBA" id="ARBA00004141"/>
    </source>
</evidence>
<evidence type="ECO:0000256" key="4">
    <source>
        <dbReference type="ARBA" id="ARBA00022723"/>
    </source>
</evidence>
<evidence type="ECO:0000256" key="2">
    <source>
        <dbReference type="ARBA" id="ARBA00022475"/>
    </source>
</evidence>
<accession>A0A1X7LSW5</accession>
<keyword evidence="5 12" id="KW-1133">Transmembrane helix</keyword>
<feature type="transmembrane region" description="Helical" evidence="12">
    <location>
        <begin position="177"/>
        <end position="196"/>
    </location>
</feature>
<dbReference type="STRING" id="1852522.SAMN06295960_4305"/>
<evidence type="ECO:0000313" key="14">
    <source>
        <dbReference type="Proteomes" id="UP000193834"/>
    </source>
</evidence>
<keyword evidence="7" id="KW-0408">Iron</keyword>
<reference evidence="13 14" key="1">
    <citation type="submission" date="2017-04" db="EMBL/GenBank/DDBJ databases">
        <authorList>
            <person name="Afonso C.L."/>
            <person name="Miller P.J."/>
            <person name="Scott M.A."/>
            <person name="Spackman E."/>
            <person name="Goraichik I."/>
            <person name="Dimitrov K.M."/>
            <person name="Suarez D.L."/>
            <person name="Swayne D.E."/>
        </authorList>
    </citation>
    <scope>NUCLEOTIDE SEQUENCE [LARGE SCALE GENOMIC DNA]</scope>
    <source>
        <strain evidence="13 14">11</strain>
    </source>
</reference>
<dbReference type="InterPro" id="IPR050450">
    <property type="entry name" value="COX15/CtaA_HemeA_synthase"/>
</dbReference>
<keyword evidence="10" id="KW-1015">Disulfide bond</keyword>
<feature type="transmembrane region" description="Helical" evidence="12">
    <location>
        <begin position="95"/>
        <end position="116"/>
    </location>
</feature>
<feature type="transmembrane region" description="Helical" evidence="12">
    <location>
        <begin position="62"/>
        <end position="83"/>
    </location>
</feature>
<evidence type="ECO:0000256" key="5">
    <source>
        <dbReference type="ARBA" id="ARBA00022989"/>
    </source>
</evidence>
<feature type="transmembrane region" description="Helical" evidence="12">
    <location>
        <begin position="122"/>
        <end position="143"/>
    </location>
</feature>
<evidence type="ECO:0000313" key="13">
    <source>
        <dbReference type="EMBL" id="SMG56978.1"/>
    </source>
</evidence>
<dbReference type="Proteomes" id="UP000193834">
    <property type="component" value="Unassembled WGS sequence"/>
</dbReference>
<dbReference type="Pfam" id="PF02628">
    <property type="entry name" value="COX15-CtaA"/>
    <property type="match status" value="3"/>
</dbReference>
<dbReference type="GO" id="GO:0016020">
    <property type="term" value="C:membrane"/>
    <property type="evidence" value="ECO:0007669"/>
    <property type="project" value="UniProtKB-SubCell"/>
</dbReference>
<feature type="transmembrane region" description="Helical" evidence="12">
    <location>
        <begin position="12"/>
        <end position="30"/>
    </location>
</feature>
<comment type="pathway">
    <text evidence="11">Porphyrin-containing compound metabolism.</text>
</comment>
<keyword evidence="8" id="KW-0350">Heme biosynthesis</keyword>
<dbReference type="GO" id="GO:0016491">
    <property type="term" value="F:oxidoreductase activity"/>
    <property type="evidence" value="ECO:0007669"/>
    <property type="project" value="UniProtKB-KW"/>
</dbReference>
<evidence type="ECO:0000256" key="8">
    <source>
        <dbReference type="ARBA" id="ARBA00023133"/>
    </source>
</evidence>
<dbReference type="EMBL" id="FXAZ01000007">
    <property type="protein sequence ID" value="SMG56978.1"/>
    <property type="molecule type" value="Genomic_DNA"/>
</dbReference>
<sequence length="333" mass="36805">MKTNLTIQIKRLAYAVCIGMFLVVLNGALVTKTESGLGCGTDWPLCNGKFVPAYTIESMVEYSHRAVTGVVGLMVLAVFVMVWRHMKEKRDAFMYASSILFFTIVQAIMGALAVVYTQNAAVMALHFGFSLLAFASSFLLAAAMRRYAGELDESAQLGTKPPSSNASHAFVTETFRYGIWLTLLYTYIVVYLGAFVRHTESSGGCMGWPLCNGEVIPDLSGGTLIVFMHRVAALLLFILVAWVAHIAYHHYKHIPEIRSCGVWSLVLCAGQVLSGALVVFTITDENLLLFSSLLHTVFICGQFSLLCHMSIRAWQWRDQRQGIPSDSSKQHVI</sequence>
<keyword evidence="3 12" id="KW-0812">Transmembrane</keyword>
<evidence type="ECO:0000256" key="12">
    <source>
        <dbReference type="SAM" id="Phobius"/>
    </source>
</evidence>
<keyword evidence="6" id="KW-0560">Oxidoreductase</keyword>